<feature type="binding site" evidence="13">
    <location>
        <begin position="30"/>
        <end position="37"/>
    </location>
    <ligand>
        <name>ATP</name>
        <dbReference type="ChEBI" id="CHEBI:30616"/>
    </ligand>
</feature>
<organism evidence="14 15">
    <name type="scientific">Dyadobacter helix</name>
    <dbReference type="NCBI Taxonomy" id="2822344"/>
    <lineage>
        <taxon>Bacteria</taxon>
        <taxon>Pseudomonadati</taxon>
        <taxon>Bacteroidota</taxon>
        <taxon>Cytophagia</taxon>
        <taxon>Cytophagales</taxon>
        <taxon>Spirosomataceae</taxon>
        <taxon>Dyadobacter</taxon>
    </lineage>
</organism>
<proteinExistence type="inferred from homology"/>
<dbReference type="Proteomes" id="UP000680038">
    <property type="component" value="Unassembled WGS sequence"/>
</dbReference>
<keyword evidence="9 13" id="KW-0547">Nucleotide-binding</keyword>
<evidence type="ECO:0000256" key="7">
    <source>
        <dbReference type="ARBA" id="ARBA00022598"/>
    </source>
</evidence>
<keyword evidence="6 13" id="KW-0963">Cytoplasm</keyword>
<evidence type="ECO:0000256" key="6">
    <source>
        <dbReference type="ARBA" id="ARBA00022490"/>
    </source>
</evidence>
<dbReference type="FunFam" id="3.40.50.620:FF:000114">
    <property type="entry name" value="Pantothenate synthetase"/>
    <property type="match status" value="1"/>
</dbReference>
<dbReference type="GO" id="GO:0005524">
    <property type="term" value="F:ATP binding"/>
    <property type="evidence" value="ECO:0007669"/>
    <property type="project" value="UniProtKB-KW"/>
</dbReference>
<keyword evidence="8 13" id="KW-0566">Pantothenate biosynthesis</keyword>
<dbReference type="RefSeq" id="WP_215240370.1">
    <property type="nucleotide sequence ID" value="NZ_CAJRAF010000002.1"/>
</dbReference>
<evidence type="ECO:0000256" key="3">
    <source>
        <dbReference type="ARBA" id="ARBA00009256"/>
    </source>
</evidence>
<dbReference type="SUPFAM" id="SSF52374">
    <property type="entry name" value="Nucleotidylyl transferase"/>
    <property type="match status" value="1"/>
</dbReference>
<comment type="similarity">
    <text evidence="3 13">Belongs to the pantothenate synthetase family.</text>
</comment>
<dbReference type="AlphaFoldDB" id="A0A916NMJ3"/>
<gene>
    <name evidence="13 14" type="primary">panC</name>
    <name evidence="14" type="ORF">DYBT9275_03945</name>
</gene>
<keyword evidence="10 13" id="KW-0067">ATP-binding</keyword>
<dbReference type="PANTHER" id="PTHR21299:SF1">
    <property type="entry name" value="PANTOATE--BETA-ALANINE LIGASE"/>
    <property type="match status" value="1"/>
</dbReference>
<dbReference type="Gene3D" id="3.30.1300.10">
    <property type="entry name" value="Pantoate-beta-alanine ligase, C-terminal domain"/>
    <property type="match status" value="1"/>
</dbReference>
<comment type="subunit">
    <text evidence="13">Homodimer.</text>
</comment>
<feature type="binding site" evidence="13">
    <location>
        <position position="176"/>
    </location>
    <ligand>
        <name>ATP</name>
        <dbReference type="ChEBI" id="CHEBI:30616"/>
    </ligand>
</feature>
<comment type="miscellaneous">
    <text evidence="13">The reaction proceeds by a bi uni uni bi ping pong mechanism.</text>
</comment>
<dbReference type="InterPro" id="IPR014729">
    <property type="entry name" value="Rossmann-like_a/b/a_fold"/>
</dbReference>
<evidence type="ECO:0000256" key="5">
    <source>
        <dbReference type="ARBA" id="ARBA00014155"/>
    </source>
</evidence>
<evidence type="ECO:0000313" key="15">
    <source>
        <dbReference type="Proteomes" id="UP000680038"/>
    </source>
</evidence>
<dbReference type="InterPro" id="IPR003721">
    <property type="entry name" value="Pantoate_ligase"/>
</dbReference>
<feature type="binding site" evidence="13">
    <location>
        <position position="61"/>
    </location>
    <ligand>
        <name>(R)-pantoate</name>
        <dbReference type="ChEBI" id="CHEBI:15980"/>
    </ligand>
</feature>
<evidence type="ECO:0000256" key="10">
    <source>
        <dbReference type="ARBA" id="ARBA00022840"/>
    </source>
</evidence>
<comment type="catalytic activity">
    <reaction evidence="11 13">
        <text>(R)-pantoate + beta-alanine + ATP = (R)-pantothenate + AMP + diphosphate + H(+)</text>
        <dbReference type="Rhea" id="RHEA:10912"/>
        <dbReference type="ChEBI" id="CHEBI:15378"/>
        <dbReference type="ChEBI" id="CHEBI:15980"/>
        <dbReference type="ChEBI" id="CHEBI:29032"/>
        <dbReference type="ChEBI" id="CHEBI:30616"/>
        <dbReference type="ChEBI" id="CHEBI:33019"/>
        <dbReference type="ChEBI" id="CHEBI:57966"/>
        <dbReference type="ChEBI" id="CHEBI:456215"/>
        <dbReference type="EC" id="6.3.2.1"/>
    </reaction>
</comment>
<comment type="function">
    <text evidence="12 13">Catalyzes the condensation of pantoate with beta-alanine in an ATP-dependent reaction via a pantoyl-adenylate intermediate.</text>
</comment>
<comment type="pathway">
    <text evidence="2 13">Cofactor biosynthesis; (R)-pantothenate biosynthesis; (R)-pantothenate from (R)-pantoate and beta-alanine: step 1/1.</text>
</comment>
<evidence type="ECO:0000256" key="9">
    <source>
        <dbReference type="ARBA" id="ARBA00022741"/>
    </source>
</evidence>
<dbReference type="CDD" id="cd00560">
    <property type="entry name" value="PanC"/>
    <property type="match status" value="1"/>
</dbReference>
<evidence type="ECO:0000256" key="2">
    <source>
        <dbReference type="ARBA" id="ARBA00004990"/>
    </source>
</evidence>
<evidence type="ECO:0000256" key="4">
    <source>
        <dbReference type="ARBA" id="ARBA00012219"/>
    </source>
</evidence>
<evidence type="ECO:0000256" key="8">
    <source>
        <dbReference type="ARBA" id="ARBA00022655"/>
    </source>
</evidence>
<evidence type="ECO:0000256" key="12">
    <source>
        <dbReference type="ARBA" id="ARBA00055042"/>
    </source>
</evidence>
<evidence type="ECO:0000313" key="14">
    <source>
        <dbReference type="EMBL" id="CAG5007010.1"/>
    </source>
</evidence>
<feature type="active site" description="Proton donor" evidence="13">
    <location>
        <position position="37"/>
    </location>
</feature>
<feature type="binding site" evidence="13">
    <location>
        <begin position="184"/>
        <end position="187"/>
    </location>
    <ligand>
        <name>ATP</name>
        <dbReference type="ChEBI" id="CHEBI:30616"/>
    </ligand>
</feature>
<protein>
    <recommendedName>
        <fullName evidence="5 13">Pantothenate synthetase</fullName>
        <shortName evidence="13">PS</shortName>
        <ecNumber evidence="4 13">6.3.2.1</ecNumber>
    </recommendedName>
    <alternativeName>
        <fullName evidence="13">Pantoate--beta-alanine ligase</fullName>
    </alternativeName>
    <alternativeName>
        <fullName evidence="13">Pantoate-activating enzyme</fullName>
    </alternativeName>
</protein>
<dbReference type="InterPro" id="IPR042176">
    <property type="entry name" value="Pantoate_ligase_C"/>
</dbReference>
<sequence>MEVFTSVVSLRSYLQSQRALHHSIGLVPTMGALHEGHVSLIQTAVSENDIVVCSIFVNPVQFNNPDDLAKYPRTEEADLKILEQAGCSAAFVPSVTEMYPSTPKTTFNFGPVETVMEGKSRPGHFSGVGIVVARLFHIAQPDHAYFGQKDLQQVSVIRQLVTDLAFPVQLVVCPTVRETDGLAMSSRNRRLNEKQRHLAPKIYEALNRAKEQLQEGISTEEVSRNVADFFAGFPDFHLDYFEVSDAVSLQTIKTVDKKNKTALCIAIYLGEVRLIDNVVF</sequence>
<comment type="caution">
    <text evidence="14">The sequence shown here is derived from an EMBL/GenBank/DDBJ whole genome shotgun (WGS) entry which is preliminary data.</text>
</comment>
<dbReference type="NCBIfam" id="TIGR00018">
    <property type="entry name" value="panC"/>
    <property type="match status" value="1"/>
</dbReference>
<evidence type="ECO:0000256" key="11">
    <source>
        <dbReference type="ARBA" id="ARBA00048258"/>
    </source>
</evidence>
<dbReference type="EC" id="6.3.2.1" evidence="4 13"/>
<dbReference type="EMBL" id="CAJRAF010000002">
    <property type="protein sequence ID" value="CAG5007010.1"/>
    <property type="molecule type" value="Genomic_DNA"/>
</dbReference>
<dbReference type="PANTHER" id="PTHR21299">
    <property type="entry name" value="CYTIDYLATE KINASE/PANTOATE-BETA-ALANINE LIGASE"/>
    <property type="match status" value="1"/>
</dbReference>
<evidence type="ECO:0000256" key="1">
    <source>
        <dbReference type="ARBA" id="ARBA00004496"/>
    </source>
</evidence>
<accession>A0A916NMJ3</accession>
<dbReference type="GO" id="GO:0004592">
    <property type="term" value="F:pantoate-beta-alanine ligase activity"/>
    <property type="evidence" value="ECO:0007669"/>
    <property type="project" value="UniProtKB-UniRule"/>
</dbReference>
<name>A0A916NMJ3_9BACT</name>
<dbReference type="Pfam" id="PF02569">
    <property type="entry name" value="Pantoate_ligase"/>
    <property type="match status" value="1"/>
</dbReference>
<dbReference type="HAMAP" id="MF_00158">
    <property type="entry name" value="PanC"/>
    <property type="match status" value="1"/>
</dbReference>
<comment type="subcellular location">
    <subcellularLocation>
        <location evidence="1 13">Cytoplasm</location>
    </subcellularLocation>
</comment>
<dbReference type="GO" id="GO:0015940">
    <property type="term" value="P:pantothenate biosynthetic process"/>
    <property type="evidence" value="ECO:0007669"/>
    <property type="project" value="UniProtKB-UniRule"/>
</dbReference>
<keyword evidence="7 13" id="KW-0436">Ligase</keyword>
<keyword evidence="15" id="KW-1185">Reference proteome</keyword>
<evidence type="ECO:0000256" key="13">
    <source>
        <dbReference type="HAMAP-Rule" id="MF_00158"/>
    </source>
</evidence>
<dbReference type="GO" id="GO:0005829">
    <property type="term" value="C:cytosol"/>
    <property type="evidence" value="ECO:0007669"/>
    <property type="project" value="TreeGrafter"/>
</dbReference>
<feature type="binding site" evidence="13">
    <location>
        <begin position="147"/>
        <end position="150"/>
    </location>
    <ligand>
        <name>ATP</name>
        <dbReference type="ChEBI" id="CHEBI:30616"/>
    </ligand>
</feature>
<feature type="binding site" evidence="13">
    <location>
        <position position="61"/>
    </location>
    <ligand>
        <name>beta-alanine</name>
        <dbReference type="ChEBI" id="CHEBI:57966"/>
    </ligand>
</feature>
<feature type="binding site" evidence="13">
    <location>
        <position position="153"/>
    </location>
    <ligand>
        <name>(R)-pantoate</name>
        <dbReference type="ChEBI" id="CHEBI:15980"/>
    </ligand>
</feature>
<dbReference type="Gene3D" id="3.40.50.620">
    <property type="entry name" value="HUPs"/>
    <property type="match status" value="1"/>
</dbReference>
<reference evidence="14" key="1">
    <citation type="submission" date="2021-04" db="EMBL/GenBank/DDBJ databases">
        <authorList>
            <person name="Rodrigo-Torres L."/>
            <person name="Arahal R. D."/>
            <person name="Lucena T."/>
        </authorList>
    </citation>
    <scope>NUCLEOTIDE SEQUENCE</scope>
    <source>
        <strain evidence="14">CECT 9275</strain>
    </source>
</reference>